<dbReference type="InterPro" id="IPR038587">
    <property type="entry name" value="Ribosomal_eL40_sf"/>
</dbReference>
<dbReference type="Proteomes" id="UP000240381">
    <property type="component" value="Unassembled WGS sequence"/>
</dbReference>
<dbReference type="Gene3D" id="4.10.1060.50">
    <property type="match status" value="1"/>
</dbReference>
<feature type="region of interest" description="Disordered" evidence="1">
    <location>
        <begin position="46"/>
        <end position="68"/>
    </location>
</feature>
<protein>
    <recommendedName>
        <fullName evidence="2">Zinc-ribbon domain-containing protein</fullName>
    </recommendedName>
</protein>
<reference evidence="3 4" key="1">
    <citation type="submission" date="2017-04" db="EMBL/GenBank/DDBJ databases">
        <title>Novel microbial lineages endemic to geothermal iron-oxide mats fill important gaps in the evolutionary history of Archaea.</title>
        <authorList>
            <person name="Jay Z.J."/>
            <person name="Beam J.P."/>
            <person name="Dlakic M."/>
            <person name="Rusch D.B."/>
            <person name="Kozubal M.A."/>
            <person name="Inskeep W.P."/>
        </authorList>
    </citation>
    <scope>NUCLEOTIDE SEQUENCE [LARGE SCALE GENOMIC DNA]</scope>
    <source>
        <strain evidence="3">ECH_B_SAG-F08</strain>
    </source>
</reference>
<evidence type="ECO:0000256" key="1">
    <source>
        <dbReference type="SAM" id="MobiDB-lite"/>
    </source>
</evidence>
<gene>
    <name evidence="3" type="ORF">B9Q11_01785</name>
</gene>
<proteinExistence type="predicted"/>
<evidence type="ECO:0000313" key="4">
    <source>
        <dbReference type="Proteomes" id="UP000240381"/>
    </source>
</evidence>
<accession>A0A2R6BJJ8</accession>
<dbReference type="EMBL" id="NEXM01000024">
    <property type="protein sequence ID" value="PSN98812.1"/>
    <property type="molecule type" value="Genomic_DNA"/>
</dbReference>
<evidence type="ECO:0000313" key="3">
    <source>
        <dbReference type="EMBL" id="PSN98812.1"/>
    </source>
</evidence>
<dbReference type="Pfam" id="PF13240">
    <property type="entry name" value="Zn_Ribbon_1"/>
    <property type="match status" value="1"/>
</dbReference>
<name>A0A2R6BJJ8_9ARCH</name>
<dbReference type="AlphaFoldDB" id="A0A2R6BJJ8"/>
<dbReference type="InterPro" id="IPR026870">
    <property type="entry name" value="Zinc_ribbon_dom"/>
</dbReference>
<organism evidence="3 4">
    <name type="scientific">Candidatus Marsarchaeota G2 archaeon ECH_B_SAG-F08</name>
    <dbReference type="NCBI Taxonomy" id="1978165"/>
    <lineage>
        <taxon>Archaea</taxon>
        <taxon>Candidatus Marsarchaeota</taxon>
        <taxon>Candidatus Marsarchaeota group 2</taxon>
    </lineage>
</organism>
<feature type="domain" description="Zinc-ribbon" evidence="2">
    <location>
        <begin position="5"/>
        <end position="26"/>
    </location>
</feature>
<evidence type="ECO:0000259" key="2">
    <source>
        <dbReference type="Pfam" id="PF13240"/>
    </source>
</evidence>
<sequence>MSKTCPSCGYDNPDTANFCTRCGASLGNAGVQWPTNYTLNQPVQAYPTVPPTRHSAPATITKIHSSRR</sequence>
<comment type="caution">
    <text evidence="3">The sequence shown here is derived from an EMBL/GenBank/DDBJ whole genome shotgun (WGS) entry which is preliminary data.</text>
</comment>